<dbReference type="SUPFAM" id="SSF69318">
    <property type="entry name" value="Integrin alpha N-terminal domain"/>
    <property type="match status" value="2"/>
</dbReference>
<dbReference type="Pfam" id="PF01839">
    <property type="entry name" value="FG-GAP"/>
    <property type="match status" value="5"/>
</dbReference>
<evidence type="ECO:0000256" key="5">
    <source>
        <dbReference type="SAM" id="SignalP"/>
    </source>
</evidence>
<feature type="signal peptide" evidence="5">
    <location>
        <begin position="1"/>
        <end position="22"/>
    </location>
</feature>
<dbReference type="Proteomes" id="UP001220610">
    <property type="component" value="Chromosome"/>
</dbReference>
<dbReference type="PANTHER" id="PTHR23220:SF122">
    <property type="entry name" value="INTEGRIN ALPHA-PS1"/>
    <property type="match status" value="1"/>
</dbReference>
<reference evidence="7" key="1">
    <citation type="submission" date="2023-03" db="EMBL/GenBank/DDBJ databases">
        <title>Andean soil-derived lignocellulolytic bacterial consortium as a source of novel taxa and putative plastic-active enzymes.</title>
        <authorList>
            <person name="Diaz-Garcia L."/>
            <person name="Chuvochina M."/>
            <person name="Feuerriegel G."/>
            <person name="Bunk B."/>
            <person name="Sproer C."/>
            <person name="Streit W.R."/>
            <person name="Rodriguez L.M."/>
            <person name="Overmann J."/>
            <person name="Jimenez D.J."/>
        </authorList>
    </citation>
    <scope>NUCLEOTIDE SEQUENCE</scope>
    <source>
        <strain evidence="7">MAG 7</strain>
    </source>
</reference>
<evidence type="ECO:0000259" key="6">
    <source>
        <dbReference type="Pfam" id="PF18962"/>
    </source>
</evidence>
<dbReference type="EMBL" id="CP119311">
    <property type="protein sequence ID" value="WEK37226.1"/>
    <property type="molecule type" value="Genomic_DNA"/>
</dbReference>
<evidence type="ECO:0000313" key="7">
    <source>
        <dbReference type="EMBL" id="WEK37226.1"/>
    </source>
</evidence>
<accession>A0AAJ5WS64</accession>
<feature type="compositionally biased region" description="Polar residues" evidence="4">
    <location>
        <begin position="1066"/>
        <end position="1082"/>
    </location>
</feature>
<evidence type="ECO:0000256" key="4">
    <source>
        <dbReference type="SAM" id="MobiDB-lite"/>
    </source>
</evidence>
<feature type="compositionally biased region" description="Polar residues" evidence="4">
    <location>
        <begin position="935"/>
        <end position="949"/>
    </location>
</feature>
<dbReference type="SUPFAM" id="SSF103647">
    <property type="entry name" value="TSP type-3 repeat"/>
    <property type="match status" value="2"/>
</dbReference>
<organism evidence="7 8">
    <name type="scientific">Candidatus Pseudobacter hemicellulosilyticus</name>
    <dbReference type="NCBI Taxonomy" id="3121375"/>
    <lineage>
        <taxon>Bacteria</taxon>
        <taxon>Pseudomonadati</taxon>
        <taxon>Bacteroidota</taxon>
        <taxon>Chitinophagia</taxon>
        <taxon>Chitinophagales</taxon>
        <taxon>Chitinophagaceae</taxon>
        <taxon>Pseudobacter</taxon>
    </lineage>
</organism>
<dbReference type="Pfam" id="PF18962">
    <property type="entry name" value="Por_Secre_tail"/>
    <property type="match status" value="1"/>
</dbReference>
<dbReference type="GO" id="GO:0098609">
    <property type="term" value="P:cell-cell adhesion"/>
    <property type="evidence" value="ECO:0007669"/>
    <property type="project" value="TreeGrafter"/>
</dbReference>
<name>A0AAJ5WS64_9BACT</name>
<proteinExistence type="predicted"/>
<evidence type="ECO:0000256" key="3">
    <source>
        <dbReference type="ARBA" id="ARBA00023180"/>
    </source>
</evidence>
<dbReference type="GO" id="GO:0008305">
    <property type="term" value="C:integrin complex"/>
    <property type="evidence" value="ECO:0007669"/>
    <property type="project" value="InterPro"/>
</dbReference>
<dbReference type="InterPro" id="IPR000413">
    <property type="entry name" value="Integrin_alpha"/>
</dbReference>
<dbReference type="PROSITE" id="PS51470">
    <property type="entry name" value="FG_GAP"/>
    <property type="match status" value="2"/>
</dbReference>
<dbReference type="SMART" id="SM00191">
    <property type="entry name" value="Int_alpha"/>
    <property type="match status" value="7"/>
</dbReference>
<dbReference type="InterPro" id="IPR013519">
    <property type="entry name" value="Int_alpha_beta-p"/>
</dbReference>
<dbReference type="GO" id="GO:0033627">
    <property type="term" value="P:cell adhesion mediated by integrin"/>
    <property type="evidence" value="ECO:0007669"/>
    <property type="project" value="TreeGrafter"/>
</dbReference>
<dbReference type="Gene3D" id="4.10.1080.10">
    <property type="entry name" value="TSP type-3 repeat"/>
    <property type="match status" value="1"/>
</dbReference>
<feature type="chain" id="PRO_5042466242" evidence="5">
    <location>
        <begin position="23"/>
        <end position="1390"/>
    </location>
</feature>
<dbReference type="GO" id="GO:0007160">
    <property type="term" value="P:cell-matrix adhesion"/>
    <property type="evidence" value="ECO:0007669"/>
    <property type="project" value="TreeGrafter"/>
</dbReference>
<dbReference type="GO" id="GO:0005178">
    <property type="term" value="F:integrin binding"/>
    <property type="evidence" value="ECO:0007669"/>
    <property type="project" value="TreeGrafter"/>
</dbReference>
<keyword evidence="3" id="KW-0325">Glycoprotein</keyword>
<protein>
    <submittedName>
        <fullName evidence="7">T9SS type A sorting domain-containing protein</fullName>
    </submittedName>
</protein>
<dbReference type="InterPro" id="IPR026444">
    <property type="entry name" value="Secre_tail"/>
</dbReference>
<gene>
    <name evidence="7" type="ORF">P0Y53_06915</name>
</gene>
<dbReference type="GO" id="GO:0007229">
    <property type="term" value="P:integrin-mediated signaling pathway"/>
    <property type="evidence" value="ECO:0007669"/>
    <property type="project" value="TreeGrafter"/>
</dbReference>
<dbReference type="GO" id="GO:0009897">
    <property type="term" value="C:external side of plasma membrane"/>
    <property type="evidence" value="ECO:0007669"/>
    <property type="project" value="TreeGrafter"/>
</dbReference>
<dbReference type="NCBIfam" id="TIGR04183">
    <property type="entry name" value="Por_Secre_tail"/>
    <property type="match status" value="1"/>
</dbReference>
<feature type="region of interest" description="Disordered" evidence="4">
    <location>
        <begin position="1060"/>
        <end position="1082"/>
    </location>
</feature>
<evidence type="ECO:0000256" key="1">
    <source>
        <dbReference type="ARBA" id="ARBA00022729"/>
    </source>
</evidence>
<dbReference type="InterPro" id="IPR028994">
    <property type="entry name" value="Integrin_alpha_N"/>
</dbReference>
<dbReference type="PANTHER" id="PTHR23220">
    <property type="entry name" value="INTEGRIN ALPHA"/>
    <property type="match status" value="1"/>
</dbReference>
<dbReference type="Gene3D" id="2.130.10.130">
    <property type="entry name" value="Integrin alpha, N-terminal"/>
    <property type="match status" value="3"/>
</dbReference>
<dbReference type="GO" id="GO:0005509">
    <property type="term" value="F:calcium ion binding"/>
    <property type="evidence" value="ECO:0007669"/>
    <property type="project" value="InterPro"/>
</dbReference>
<dbReference type="PRINTS" id="PR01185">
    <property type="entry name" value="INTEGRINA"/>
</dbReference>
<dbReference type="InterPro" id="IPR013517">
    <property type="entry name" value="FG-GAP"/>
</dbReference>
<sequence length="1390" mass="144471">MKSALLLCLRLWLLILPAIVTAQTNSYSLQNDPFLRQFSAHSLLKQRLQADQAGALPENVSQGWYAGAVEFIRSYEYYINPLGDETGSYGAVNRANNVGFRFLPDGYSIKRFDFANDMKELWQADVQILGVGRRNALLPALSAAKASAEEGLLQYSHPGFTVEYLNNEKGMRQNFIVEQRPEGQGDLRVELSLTGDLAASQSGPTSIYFHKKESALKVAFVYDDLRVWDANHRSLQAHFEVKNGERISIVVDDENAVYPITIDPLNHTPNWTDDGGGLIFTALLDGTASVHLLYGTSVSGAGNLNGDAFGDIVIGAPAFVQITSLLSGGTGGTYSAVSVGAAFVYLGSAGGPSATPSEVLQSTTFAGALYGFSVSKAGDVNNDGFGDLVIGAPGDQVNVSFPIIGALNVVVGSAYVYHGGTGATAFDGVITTQPVAARKLNMPGADMSAVLTTNPLFGFSVSEAGLVNNDAYGDIVIGAPAYIELLPTPTLGGRILVFHGSATGVPATPASKINGSLLGGLFGFSVSAAGDVNGDGRGDIIAGAPASLLAGLLSVGSAYVFHGVNTAGGITATSVAGASTNISPFGILAGTLFGFSVSNAGDVNGDGFGDVIIGEPLSLATLASLQLVAVGAAHIYYGSSGTGIVTATHTTLTSPRNSATLLGLIQGNLLYGYSVSTAGDVNCDGRADVIVGEPGGSGLSLLSGGILNLVSAQVLSGKAYVYYGRPTAGQVVPGPLNSPSFIVQEQNSLSIANLLGFSVSDAGDVNGDNRADILIGAPNGTLNLAGSLGNIVGNALGYLFNNSVGSAYSFFGCLTDIDLDFDNDGVPDAIDLDDDNDGIPDMQEYPGLTLLSDPGADDNGNGIPNYRDPTYTSCGGLNANGVCTNFDKDGDGVPNSFDLDSDNDGVPDIIENGGVDADGDGILDNFTDTDADGLSQSIDGNNTGLASSGQGLGVVDSDGDGIPNSLDSDSDGDGISDLRENGLPDADNNGLIDGFADSDGDGYANALDPRTGHSGPADPAASGIPALYTPADINNNGRYDGAPVIRNDDGDLRFNFIDADSDNDGITDNVEGQSTTGYQTPTATDANANGIADIYGVGGIVPVDTDSDGNPDYLDMDADNDGLSDIAEGHDINGNGMPDENLVLTNVDSDGDGIDDVFDTYNPGNGVNVTTQGIGSGMPVFGFGSMGPLQQTPAVAPDRDWRNGAYILPVSLVEFTGKKTNNGNLLEWITATEANSSHFEVERSEDGTSFTKIGEVKAAGESNQRRSYSFPDRNPRSGANYYRLRMVDLDNQFSYSKVLVLRNGNVANGIAVYPNPVADQLQLSWENMPAGNYVIDLLSAKGELVKQYRTRVTGSSQVMMISRESNWRSGVYMLRVSGGGEQKVLRIVVK</sequence>
<keyword evidence="2" id="KW-0677">Repeat</keyword>
<keyword evidence="1 5" id="KW-0732">Signal</keyword>
<evidence type="ECO:0000313" key="8">
    <source>
        <dbReference type="Proteomes" id="UP001220610"/>
    </source>
</evidence>
<feature type="region of interest" description="Disordered" evidence="4">
    <location>
        <begin position="935"/>
        <end position="1023"/>
    </location>
</feature>
<dbReference type="InterPro" id="IPR028974">
    <property type="entry name" value="TSP_type-3_rpt"/>
</dbReference>
<evidence type="ECO:0000256" key="2">
    <source>
        <dbReference type="ARBA" id="ARBA00022737"/>
    </source>
</evidence>
<feature type="domain" description="Secretion system C-terminal sorting" evidence="6">
    <location>
        <begin position="1312"/>
        <end position="1389"/>
    </location>
</feature>